<name>A0ACB8EBC9_9SAUR</name>
<protein>
    <submittedName>
        <fullName evidence="1">Uncharacterized protein</fullName>
    </submittedName>
</protein>
<keyword evidence="2" id="KW-1185">Reference proteome</keyword>
<comment type="caution">
    <text evidence="1">The sequence shown here is derived from an EMBL/GenBank/DDBJ whole genome shotgun (WGS) entry which is preliminary data.</text>
</comment>
<dbReference type="Proteomes" id="UP000827872">
    <property type="component" value="Linkage Group LG14"/>
</dbReference>
<organism evidence="1 2">
    <name type="scientific">Sphaerodactylus townsendi</name>
    <dbReference type="NCBI Taxonomy" id="933632"/>
    <lineage>
        <taxon>Eukaryota</taxon>
        <taxon>Metazoa</taxon>
        <taxon>Chordata</taxon>
        <taxon>Craniata</taxon>
        <taxon>Vertebrata</taxon>
        <taxon>Euteleostomi</taxon>
        <taxon>Lepidosauria</taxon>
        <taxon>Squamata</taxon>
        <taxon>Bifurcata</taxon>
        <taxon>Gekkota</taxon>
        <taxon>Sphaerodactylidae</taxon>
        <taxon>Sphaerodactylus</taxon>
    </lineage>
</organism>
<proteinExistence type="predicted"/>
<evidence type="ECO:0000313" key="1">
    <source>
        <dbReference type="EMBL" id="KAH7989715.1"/>
    </source>
</evidence>
<gene>
    <name evidence="1" type="ORF">K3G42_013525</name>
</gene>
<dbReference type="EMBL" id="CM037627">
    <property type="protein sequence ID" value="KAH7989715.1"/>
    <property type="molecule type" value="Genomic_DNA"/>
</dbReference>
<accession>A0ACB8EBC9</accession>
<evidence type="ECO:0000313" key="2">
    <source>
        <dbReference type="Proteomes" id="UP000827872"/>
    </source>
</evidence>
<sequence length="80" mass="9084">MSAVSKVVLGVTVVLSVGTVAGVHIQQSRLRERLREGVARDIERQQRKEDNLRLLQEQIALTKQLELERDRMLTAKGPQH</sequence>
<reference evidence="1" key="1">
    <citation type="submission" date="2021-08" db="EMBL/GenBank/DDBJ databases">
        <title>The first chromosome-level gecko genome reveals the dynamic sex chromosomes of Neotropical dwarf geckos (Sphaerodactylidae: Sphaerodactylus).</title>
        <authorList>
            <person name="Pinto B.J."/>
            <person name="Keating S.E."/>
            <person name="Gamble T."/>
        </authorList>
    </citation>
    <scope>NUCLEOTIDE SEQUENCE</scope>
    <source>
        <strain evidence="1">TG3544</strain>
    </source>
</reference>